<evidence type="ECO:0000313" key="1">
    <source>
        <dbReference type="EMBL" id="TFK75568.1"/>
    </source>
</evidence>
<organism evidence="1 2">
    <name type="scientific">Pluteus cervinus</name>
    <dbReference type="NCBI Taxonomy" id="181527"/>
    <lineage>
        <taxon>Eukaryota</taxon>
        <taxon>Fungi</taxon>
        <taxon>Dikarya</taxon>
        <taxon>Basidiomycota</taxon>
        <taxon>Agaricomycotina</taxon>
        <taxon>Agaricomycetes</taxon>
        <taxon>Agaricomycetidae</taxon>
        <taxon>Agaricales</taxon>
        <taxon>Pluteineae</taxon>
        <taxon>Pluteaceae</taxon>
        <taxon>Pluteus</taxon>
    </lineage>
</organism>
<keyword evidence="2" id="KW-1185">Reference proteome</keyword>
<sequence length="188" mass="21511">MLTCDRSRLGNNSDVLKLEQLQRVVDRYFDKESTCRAIIRTVCRREVKNILKSFIHRLTAKKVVQVAVVVRDHTPRCDGKQQISFEIDSDPKNLILRQDAHLGVEICWGTKDELSACKGEPWNLEQKGLKVRVYPKTPALYHRHQEDYEDVKSAPNGAVIIPISRFLPGISTTDSSPRRTSGGRKVEW</sequence>
<dbReference type="Proteomes" id="UP000308600">
    <property type="component" value="Unassembled WGS sequence"/>
</dbReference>
<name>A0ACD3BBV6_9AGAR</name>
<accession>A0ACD3BBV6</accession>
<gene>
    <name evidence="1" type="ORF">BDN72DRAFT_831843</name>
</gene>
<reference evidence="1 2" key="1">
    <citation type="journal article" date="2019" name="Nat. Ecol. Evol.">
        <title>Megaphylogeny resolves global patterns of mushroom evolution.</title>
        <authorList>
            <person name="Varga T."/>
            <person name="Krizsan K."/>
            <person name="Foldi C."/>
            <person name="Dima B."/>
            <person name="Sanchez-Garcia M."/>
            <person name="Sanchez-Ramirez S."/>
            <person name="Szollosi G.J."/>
            <person name="Szarkandi J.G."/>
            <person name="Papp V."/>
            <person name="Albert L."/>
            <person name="Andreopoulos W."/>
            <person name="Angelini C."/>
            <person name="Antonin V."/>
            <person name="Barry K.W."/>
            <person name="Bougher N.L."/>
            <person name="Buchanan P."/>
            <person name="Buyck B."/>
            <person name="Bense V."/>
            <person name="Catcheside P."/>
            <person name="Chovatia M."/>
            <person name="Cooper J."/>
            <person name="Damon W."/>
            <person name="Desjardin D."/>
            <person name="Finy P."/>
            <person name="Geml J."/>
            <person name="Haridas S."/>
            <person name="Hughes K."/>
            <person name="Justo A."/>
            <person name="Karasinski D."/>
            <person name="Kautmanova I."/>
            <person name="Kiss B."/>
            <person name="Kocsube S."/>
            <person name="Kotiranta H."/>
            <person name="LaButti K.M."/>
            <person name="Lechner B.E."/>
            <person name="Liimatainen K."/>
            <person name="Lipzen A."/>
            <person name="Lukacs Z."/>
            <person name="Mihaltcheva S."/>
            <person name="Morgado L.N."/>
            <person name="Niskanen T."/>
            <person name="Noordeloos M.E."/>
            <person name="Ohm R.A."/>
            <person name="Ortiz-Santana B."/>
            <person name="Ovrebo C."/>
            <person name="Racz N."/>
            <person name="Riley R."/>
            <person name="Savchenko A."/>
            <person name="Shiryaev A."/>
            <person name="Soop K."/>
            <person name="Spirin V."/>
            <person name="Szebenyi C."/>
            <person name="Tomsovsky M."/>
            <person name="Tulloss R.E."/>
            <person name="Uehling J."/>
            <person name="Grigoriev I.V."/>
            <person name="Vagvolgyi C."/>
            <person name="Papp T."/>
            <person name="Martin F.M."/>
            <person name="Miettinen O."/>
            <person name="Hibbett D.S."/>
            <person name="Nagy L.G."/>
        </authorList>
    </citation>
    <scope>NUCLEOTIDE SEQUENCE [LARGE SCALE GENOMIC DNA]</scope>
    <source>
        <strain evidence="1 2">NL-1719</strain>
    </source>
</reference>
<evidence type="ECO:0000313" key="2">
    <source>
        <dbReference type="Proteomes" id="UP000308600"/>
    </source>
</evidence>
<proteinExistence type="predicted"/>
<protein>
    <submittedName>
        <fullName evidence="1">Uncharacterized protein</fullName>
    </submittedName>
</protein>
<dbReference type="EMBL" id="ML208262">
    <property type="protein sequence ID" value="TFK75568.1"/>
    <property type="molecule type" value="Genomic_DNA"/>
</dbReference>